<proteinExistence type="predicted"/>
<comment type="caution">
    <text evidence="1">The sequence shown here is derived from an EMBL/GenBank/DDBJ whole genome shotgun (WGS) entry which is preliminary data.</text>
</comment>
<name>A0ABN8KAN6_9HYPH</name>
<keyword evidence="2" id="KW-1185">Reference proteome</keyword>
<evidence type="ECO:0000313" key="2">
    <source>
        <dbReference type="Proteomes" id="UP001152604"/>
    </source>
</evidence>
<evidence type="ECO:0008006" key="3">
    <source>
        <dbReference type="Google" id="ProtNLM"/>
    </source>
</evidence>
<reference evidence="1" key="1">
    <citation type="submission" date="2022-03" db="EMBL/GenBank/DDBJ databases">
        <authorList>
            <person name="Brunel B."/>
        </authorList>
    </citation>
    <scope>NUCLEOTIDE SEQUENCE</scope>
    <source>
        <strain evidence="1">STM4922sample</strain>
    </source>
</reference>
<dbReference type="EMBL" id="CAKXZS010000059">
    <property type="protein sequence ID" value="CAH2407330.1"/>
    <property type="molecule type" value="Genomic_DNA"/>
</dbReference>
<gene>
    <name evidence="1" type="ORF">MES4922_620008</name>
</gene>
<protein>
    <recommendedName>
        <fullName evidence="3">Transposase</fullName>
    </recommendedName>
</protein>
<sequence>MQWHLVAHCLEEDRVLINEHDRQAPHSPLNSSGQTGRTRANYQELGLFLEDQLFPCNGLFINFHGSGY</sequence>
<evidence type="ECO:0000313" key="1">
    <source>
        <dbReference type="EMBL" id="CAH2407330.1"/>
    </source>
</evidence>
<accession>A0ABN8KAN6</accession>
<dbReference type="Proteomes" id="UP001152604">
    <property type="component" value="Unassembled WGS sequence"/>
</dbReference>
<organism evidence="1 2">
    <name type="scientific">Mesorhizobium ventifaucium</name>
    <dbReference type="NCBI Taxonomy" id="666020"/>
    <lineage>
        <taxon>Bacteria</taxon>
        <taxon>Pseudomonadati</taxon>
        <taxon>Pseudomonadota</taxon>
        <taxon>Alphaproteobacteria</taxon>
        <taxon>Hyphomicrobiales</taxon>
        <taxon>Phyllobacteriaceae</taxon>
        <taxon>Mesorhizobium</taxon>
    </lineage>
</organism>